<comment type="caution">
    <text evidence="2">The sequence shown here is derived from an EMBL/GenBank/DDBJ whole genome shotgun (WGS) entry which is preliminary data.</text>
</comment>
<evidence type="ECO:0000313" key="3">
    <source>
        <dbReference type="Proteomes" id="UP001174936"/>
    </source>
</evidence>
<name>A0AA39XSG8_9PEZI</name>
<gene>
    <name evidence="2" type="ORF">B0T16DRAFT_463084</name>
</gene>
<proteinExistence type="predicted"/>
<sequence>MDERKDSAVLLSDGDDMLMIREEEKRQRNDKSRLCESDWERLYSINPCKGKMARDLWRDLRSFVQKHHSQGLDHRVESRYTWRALMKSIAVAEPVDHQLAISAKNHYKRHAGYIAFLQKENETAAEGEKSTWKDLPLIRQTLWAEATVERKPRPPNKSKTSKRPALLNKCPPLACLPPLPGMAGLIAIDVQAERLGKKYLSWYREIGYWDCVFDGDTRDGFWQGFQWNRLSFRAKYTWAEDMGRPQGPSHKEPLRCDLLLNPDKFFRQGHLKRASWDEDAIPENTEEVEADDSGDNMDDADDVDDVDDSGAENSELSDEYSDDDYSGNESSKAAQDARDEMDAEDKTLNDLRFAIDCGLQKCEILADRAYHFGAGLKVGNKKVKALKGLELARSCAQHCLTAPSPALKFLITGPTTPFRSTDHTMDAMEALTEKHHRELRSLEQHLKMEMEAFMKETVEEVAAPLDALKKRHAEIVRKPNHEIDAIEEKDCGKATEETVARPKREAASSRYSEEDEEERELDLLITRIKTETDRRMDLLRQELLASCNEKQAALVARQKEEVDAFMAATKKGEEA</sequence>
<evidence type="ECO:0000256" key="1">
    <source>
        <dbReference type="SAM" id="MobiDB-lite"/>
    </source>
</evidence>
<reference evidence="2" key="1">
    <citation type="submission" date="2023-06" db="EMBL/GenBank/DDBJ databases">
        <title>Genome-scale phylogeny and comparative genomics of the fungal order Sordariales.</title>
        <authorList>
            <consortium name="Lawrence Berkeley National Laboratory"/>
            <person name="Hensen N."/>
            <person name="Bonometti L."/>
            <person name="Westerberg I."/>
            <person name="Brannstrom I.O."/>
            <person name="Guillou S."/>
            <person name="Cros-Aarteil S."/>
            <person name="Calhoun S."/>
            <person name="Haridas S."/>
            <person name="Kuo A."/>
            <person name="Mondo S."/>
            <person name="Pangilinan J."/>
            <person name="Riley R."/>
            <person name="Labutti K."/>
            <person name="Andreopoulos B."/>
            <person name="Lipzen A."/>
            <person name="Chen C."/>
            <person name="Yanf M."/>
            <person name="Daum C."/>
            <person name="Ng V."/>
            <person name="Clum A."/>
            <person name="Steindorff A."/>
            <person name="Ohm R."/>
            <person name="Martin F."/>
            <person name="Silar P."/>
            <person name="Natvig D."/>
            <person name="Lalanne C."/>
            <person name="Gautier V."/>
            <person name="Ament-Velasquez S.L."/>
            <person name="Kruys A."/>
            <person name="Hutchinson M.I."/>
            <person name="Powell A.J."/>
            <person name="Barry K."/>
            <person name="Miller A.N."/>
            <person name="Grigoriev I.V."/>
            <person name="Debuchy R."/>
            <person name="Gladieux P."/>
            <person name="Thoren M.H."/>
            <person name="Johannesson H."/>
        </authorList>
    </citation>
    <scope>NUCLEOTIDE SEQUENCE</scope>
    <source>
        <strain evidence="2">SMH2532-1</strain>
    </source>
</reference>
<feature type="compositionally biased region" description="Basic and acidic residues" evidence="1">
    <location>
        <begin position="493"/>
        <end position="507"/>
    </location>
</feature>
<protein>
    <submittedName>
        <fullName evidence="2">Uncharacterized protein</fullName>
    </submittedName>
</protein>
<feature type="region of interest" description="Disordered" evidence="1">
    <location>
        <begin position="276"/>
        <end position="343"/>
    </location>
</feature>
<dbReference type="AlphaFoldDB" id="A0AA39XSG8"/>
<feature type="region of interest" description="Disordered" evidence="1">
    <location>
        <begin position="493"/>
        <end position="518"/>
    </location>
</feature>
<keyword evidence="3" id="KW-1185">Reference proteome</keyword>
<dbReference type="EMBL" id="JAULSV010000007">
    <property type="protein sequence ID" value="KAK0639404.1"/>
    <property type="molecule type" value="Genomic_DNA"/>
</dbReference>
<dbReference type="Proteomes" id="UP001174936">
    <property type="component" value="Unassembled WGS sequence"/>
</dbReference>
<evidence type="ECO:0000313" key="2">
    <source>
        <dbReference type="EMBL" id="KAK0639404.1"/>
    </source>
</evidence>
<accession>A0AA39XSG8</accession>
<organism evidence="2 3">
    <name type="scientific">Cercophora newfieldiana</name>
    <dbReference type="NCBI Taxonomy" id="92897"/>
    <lineage>
        <taxon>Eukaryota</taxon>
        <taxon>Fungi</taxon>
        <taxon>Dikarya</taxon>
        <taxon>Ascomycota</taxon>
        <taxon>Pezizomycotina</taxon>
        <taxon>Sordariomycetes</taxon>
        <taxon>Sordariomycetidae</taxon>
        <taxon>Sordariales</taxon>
        <taxon>Lasiosphaeriaceae</taxon>
        <taxon>Cercophora</taxon>
    </lineage>
</organism>
<feature type="compositionally biased region" description="Acidic residues" evidence="1">
    <location>
        <begin position="277"/>
        <end position="326"/>
    </location>
</feature>